<evidence type="ECO:0000259" key="1">
    <source>
        <dbReference type="Pfam" id="PF00535"/>
    </source>
</evidence>
<comment type="caution">
    <text evidence="2">The sequence shown here is derived from an EMBL/GenBank/DDBJ whole genome shotgun (WGS) entry which is preliminary data.</text>
</comment>
<feature type="domain" description="Glycosyltransferase 2-like" evidence="1">
    <location>
        <begin position="10"/>
        <end position="176"/>
    </location>
</feature>
<accession>A0A176XEZ2</accession>
<sequence>MSEIMPEAVVCIPSFRRPDGLRKTLSSLAAQKVDFPFAVVIVDNDGAGQQGLAVARSFLAQSGMAGHALVEPTQGNCYAINTAFRTARQSYPSAAWFLMIDDDEAASPVWLAEMVSAAKSFGVDIVGGPVNREFDAPATKAVLAHPLFGSIEARTGPVEQIHGSGNCLISRRVFETLPKPEFDVQFNFLGGGDMDFFTRCRKAGFKFAWNAKAVIIEYVPESRMAPRWIMERSLRTGIINYSIDRARRPGLKGGLLLAGKNLVSLCLSVVRAVSAAVKTGALLPATHPPLMSIGRVLASLGITLTPYKAPAKRG</sequence>
<protein>
    <submittedName>
        <fullName evidence="2">Glycosyl transferase family A</fullName>
    </submittedName>
</protein>
<dbReference type="Proteomes" id="UP000077098">
    <property type="component" value="Unassembled WGS sequence"/>
</dbReference>
<proteinExistence type="predicted"/>
<dbReference type="InterPro" id="IPR050834">
    <property type="entry name" value="Glycosyltransf_2"/>
</dbReference>
<dbReference type="CDD" id="cd00761">
    <property type="entry name" value="Glyco_tranf_GTA_type"/>
    <property type="match status" value="1"/>
</dbReference>
<dbReference type="Pfam" id="PF00535">
    <property type="entry name" value="Glycos_transf_2"/>
    <property type="match status" value="1"/>
</dbReference>
<dbReference type="RefSeq" id="WP_063948268.1">
    <property type="nucleotide sequence ID" value="NZ_LXPS01000009.1"/>
</dbReference>
<evidence type="ECO:0000313" key="3">
    <source>
        <dbReference type="Proteomes" id="UP000077098"/>
    </source>
</evidence>
<dbReference type="GO" id="GO:0016740">
    <property type="term" value="F:transferase activity"/>
    <property type="evidence" value="ECO:0007669"/>
    <property type="project" value="UniProtKB-KW"/>
</dbReference>
<dbReference type="PANTHER" id="PTHR43685:SF11">
    <property type="entry name" value="GLYCOSYLTRANSFERASE TAGX-RELATED"/>
    <property type="match status" value="1"/>
</dbReference>
<dbReference type="PANTHER" id="PTHR43685">
    <property type="entry name" value="GLYCOSYLTRANSFERASE"/>
    <property type="match status" value="1"/>
</dbReference>
<dbReference type="InterPro" id="IPR001173">
    <property type="entry name" value="Glyco_trans_2-like"/>
</dbReference>
<dbReference type="Gene3D" id="3.90.550.10">
    <property type="entry name" value="Spore Coat Polysaccharide Biosynthesis Protein SpsA, Chain A"/>
    <property type="match status" value="1"/>
</dbReference>
<reference evidence="2 3" key="1">
    <citation type="submission" date="2016-05" db="EMBL/GenBank/DDBJ databases">
        <authorList>
            <person name="Lavstsen T."/>
            <person name="Jespersen J.S."/>
        </authorList>
    </citation>
    <scope>NUCLEOTIDE SEQUENCE [LARGE SCALE GENOMIC DNA]</scope>
    <source>
        <strain evidence="2 3">KCJ1736</strain>
    </source>
</reference>
<keyword evidence="2" id="KW-0808">Transferase</keyword>
<gene>
    <name evidence="2" type="ORF">A7J57_06360</name>
</gene>
<dbReference type="SUPFAM" id="SSF53448">
    <property type="entry name" value="Nucleotide-diphospho-sugar transferases"/>
    <property type="match status" value="1"/>
</dbReference>
<dbReference type="EMBL" id="LXPS01000009">
    <property type="protein sequence ID" value="OAE47848.1"/>
    <property type="molecule type" value="Genomic_DNA"/>
</dbReference>
<dbReference type="AlphaFoldDB" id="A0A176XEZ2"/>
<name>A0A176XEZ2_AGRTU</name>
<evidence type="ECO:0000313" key="2">
    <source>
        <dbReference type="EMBL" id="OAE47848.1"/>
    </source>
</evidence>
<dbReference type="InterPro" id="IPR029044">
    <property type="entry name" value="Nucleotide-diphossugar_trans"/>
</dbReference>
<organism evidence="2 3">
    <name type="scientific">Agrobacterium tumefaciens</name>
    <dbReference type="NCBI Taxonomy" id="358"/>
    <lineage>
        <taxon>Bacteria</taxon>
        <taxon>Pseudomonadati</taxon>
        <taxon>Pseudomonadota</taxon>
        <taxon>Alphaproteobacteria</taxon>
        <taxon>Hyphomicrobiales</taxon>
        <taxon>Rhizobiaceae</taxon>
        <taxon>Rhizobium/Agrobacterium group</taxon>
        <taxon>Agrobacterium</taxon>
        <taxon>Agrobacterium tumefaciens complex</taxon>
    </lineage>
</organism>